<evidence type="ECO:0000256" key="11">
    <source>
        <dbReference type="ARBA" id="ARBA00038036"/>
    </source>
</evidence>
<dbReference type="InterPro" id="IPR004619">
    <property type="entry name" value="Type_III_PanK"/>
</dbReference>
<sequence length="255" mass="28100">MDIGNTSIHGGVFKNDALVFQFRKSSAFRNSSDETGVFLKSILRENSIDSNEISSIGFCSVVPDRVYSIRNACLKYFDKEPFELRPGVKTGLKILYRNPVEVGADRIANSLAGLSQFPKKNLLIVDFGTATTIDVVGKNHEYHGGIIYPGVQMSMEVLEDKTAKLPSVEIVQMKSALGKSTIESIQSGLFFGQIGVVKELKHRITCEVFNNEEPIVLATGGFSRLFRSSGLFHSVIPDLALHGIHKSLKLNYQEG</sequence>
<keyword evidence="4" id="KW-0963">Cytoplasm</keyword>
<dbReference type="GO" id="GO:0004594">
    <property type="term" value="F:pantothenate kinase activity"/>
    <property type="evidence" value="ECO:0007669"/>
    <property type="project" value="InterPro"/>
</dbReference>
<dbReference type="NCBIfam" id="NF009855">
    <property type="entry name" value="PRK13321.1"/>
    <property type="match status" value="1"/>
</dbReference>
<protein>
    <recommendedName>
        <fullName evidence="12">Type III pantothenate kinase</fullName>
    </recommendedName>
</protein>
<keyword evidence="6" id="KW-0547">Nucleotide-binding</keyword>
<proteinExistence type="inferred from homology"/>
<dbReference type="CDD" id="cd24015">
    <property type="entry name" value="ASKHA_NBD_PanK-III"/>
    <property type="match status" value="1"/>
</dbReference>
<keyword evidence="10" id="KW-0173">Coenzyme A biosynthesis</keyword>
<evidence type="ECO:0000256" key="4">
    <source>
        <dbReference type="ARBA" id="ARBA00022490"/>
    </source>
</evidence>
<keyword evidence="9" id="KW-0630">Potassium</keyword>
<comment type="cofactor">
    <cofactor evidence="1">
        <name>K(+)</name>
        <dbReference type="ChEBI" id="CHEBI:29103"/>
    </cofactor>
</comment>
<comment type="similarity">
    <text evidence="11">Belongs to the type III pantothenate kinase family.</text>
</comment>
<comment type="subcellular location">
    <subcellularLocation>
        <location evidence="2">Cytoplasm</location>
    </subcellularLocation>
</comment>
<gene>
    <name evidence="13" type="ORF">METZ01_LOCUS215228</name>
</gene>
<evidence type="ECO:0000256" key="5">
    <source>
        <dbReference type="ARBA" id="ARBA00022679"/>
    </source>
</evidence>
<dbReference type="Gene3D" id="3.30.420.40">
    <property type="match status" value="2"/>
</dbReference>
<evidence type="ECO:0000256" key="6">
    <source>
        <dbReference type="ARBA" id="ARBA00022741"/>
    </source>
</evidence>
<evidence type="ECO:0000313" key="13">
    <source>
        <dbReference type="EMBL" id="SVB62374.1"/>
    </source>
</evidence>
<organism evidence="13">
    <name type="scientific">marine metagenome</name>
    <dbReference type="NCBI Taxonomy" id="408172"/>
    <lineage>
        <taxon>unclassified sequences</taxon>
        <taxon>metagenomes</taxon>
        <taxon>ecological metagenomes</taxon>
    </lineage>
</organism>
<evidence type="ECO:0000256" key="9">
    <source>
        <dbReference type="ARBA" id="ARBA00022958"/>
    </source>
</evidence>
<evidence type="ECO:0000256" key="12">
    <source>
        <dbReference type="ARBA" id="ARBA00040883"/>
    </source>
</evidence>
<evidence type="ECO:0000256" key="3">
    <source>
        <dbReference type="ARBA" id="ARBA00011738"/>
    </source>
</evidence>
<keyword evidence="7" id="KW-0418">Kinase</keyword>
<keyword evidence="8" id="KW-0067">ATP-binding</keyword>
<comment type="subunit">
    <text evidence="3">Homodimer.</text>
</comment>
<dbReference type="PANTHER" id="PTHR34265">
    <property type="entry name" value="TYPE III PANTOTHENATE KINASE"/>
    <property type="match status" value="1"/>
</dbReference>
<dbReference type="GO" id="GO:0005737">
    <property type="term" value="C:cytoplasm"/>
    <property type="evidence" value="ECO:0007669"/>
    <property type="project" value="UniProtKB-SubCell"/>
</dbReference>
<dbReference type="NCBIfam" id="TIGR00671">
    <property type="entry name" value="baf"/>
    <property type="match status" value="1"/>
</dbReference>
<dbReference type="EMBL" id="UINC01049969">
    <property type="protein sequence ID" value="SVB62374.1"/>
    <property type="molecule type" value="Genomic_DNA"/>
</dbReference>
<evidence type="ECO:0000256" key="1">
    <source>
        <dbReference type="ARBA" id="ARBA00001958"/>
    </source>
</evidence>
<dbReference type="HAMAP" id="MF_01274">
    <property type="entry name" value="Pantothen_kinase_3"/>
    <property type="match status" value="1"/>
</dbReference>
<dbReference type="PANTHER" id="PTHR34265:SF1">
    <property type="entry name" value="TYPE III PANTOTHENATE KINASE"/>
    <property type="match status" value="1"/>
</dbReference>
<evidence type="ECO:0000256" key="2">
    <source>
        <dbReference type="ARBA" id="ARBA00004496"/>
    </source>
</evidence>
<accession>A0A382FJA8</accession>
<dbReference type="SUPFAM" id="SSF53067">
    <property type="entry name" value="Actin-like ATPase domain"/>
    <property type="match status" value="2"/>
</dbReference>
<keyword evidence="5" id="KW-0808">Transferase</keyword>
<evidence type="ECO:0000256" key="10">
    <source>
        <dbReference type="ARBA" id="ARBA00022993"/>
    </source>
</evidence>
<name>A0A382FJA8_9ZZZZ</name>
<evidence type="ECO:0000256" key="8">
    <source>
        <dbReference type="ARBA" id="ARBA00022840"/>
    </source>
</evidence>
<evidence type="ECO:0000256" key="7">
    <source>
        <dbReference type="ARBA" id="ARBA00022777"/>
    </source>
</evidence>
<dbReference type="Pfam" id="PF03309">
    <property type="entry name" value="Pan_kinase"/>
    <property type="match status" value="1"/>
</dbReference>
<reference evidence="13" key="1">
    <citation type="submission" date="2018-05" db="EMBL/GenBank/DDBJ databases">
        <authorList>
            <person name="Lanie J.A."/>
            <person name="Ng W.-L."/>
            <person name="Kazmierczak K.M."/>
            <person name="Andrzejewski T.M."/>
            <person name="Davidsen T.M."/>
            <person name="Wayne K.J."/>
            <person name="Tettelin H."/>
            <person name="Glass J.I."/>
            <person name="Rusch D."/>
            <person name="Podicherti R."/>
            <person name="Tsui H.-C.T."/>
            <person name="Winkler M.E."/>
        </authorList>
    </citation>
    <scope>NUCLEOTIDE SEQUENCE</scope>
</reference>
<dbReference type="GO" id="GO:0005524">
    <property type="term" value="F:ATP binding"/>
    <property type="evidence" value="ECO:0007669"/>
    <property type="project" value="UniProtKB-KW"/>
</dbReference>
<dbReference type="GO" id="GO:0015937">
    <property type="term" value="P:coenzyme A biosynthetic process"/>
    <property type="evidence" value="ECO:0007669"/>
    <property type="project" value="UniProtKB-KW"/>
</dbReference>
<dbReference type="InterPro" id="IPR043129">
    <property type="entry name" value="ATPase_NBD"/>
</dbReference>
<dbReference type="AlphaFoldDB" id="A0A382FJA8"/>